<dbReference type="GO" id="GO:0046872">
    <property type="term" value="F:metal ion binding"/>
    <property type="evidence" value="ECO:0007669"/>
    <property type="project" value="UniProtKB-KW"/>
</dbReference>
<keyword evidence="9" id="KW-0234">DNA repair</keyword>
<dbReference type="AlphaFoldDB" id="A0AAD4QYL2"/>
<dbReference type="Gene3D" id="3.60.10.10">
    <property type="entry name" value="Endonuclease/exonuclease/phosphatase"/>
    <property type="match status" value="1"/>
</dbReference>
<dbReference type="GO" id="GO:0003697">
    <property type="term" value="F:single-stranded DNA binding"/>
    <property type="evidence" value="ECO:0007669"/>
    <property type="project" value="TreeGrafter"/>
</dbReference>
<dbReference type="PROSITE" id="PS00726">
    <property type="entry name" value="AP_NUCLEASE_F1_1"/>
    <property type="match status" value="1"/>
</dbReference>
<reference evidence="14" key="1">
    <citation type="submission" date="2022-01" db="EMBL/GenBank/DDBJ databases">
        <title>Genome Sequence Resource for Two Populations of Ditylenchus destructor, the Migratory Endoparasitic Phytonematode.</title>
        <authorList>
            <person name="Zhang H."/>
            <person name="Lin R."/>
            <person name="Xie B."/>
        </authorList>
    </citation>
    <scope>NUCLEOTIDE SEQUENCE</scope>
    <source>
        <strain evidence="14">BazhouSP</strain>
    </source>
</reference>
<proteinExistence type="predicted"/>
<name>A0AAD4QYL2_9BILA</name>
<keyword evidence="8" id="KW-0460">Magnesium</keyword>
<protein>
    <submittedName>
        <fullName evidence="14">HMG-box domain-containing protein</fullName>
    </submittedName>
</protein>
<dbReference type="InterPro" id="IPR009071">
    <property type="entry name" value="HMG_box_dom"/>
</dbReference>
<keyword evidence="6" id="KW-0227">DNA damage</keyword>
<keyword evidence="4" id="KW-0540">Nuclease</keyword>
<dbReference type="SUPFAM" id="SSF56219">
    <property type="entry name" value="DNase I-like"/>
    <property type="match status" value="1"/>
</dbReference>
<evidence type="ECO:0000313" key="14">
    <source>
        <dbReference type="EMBL" id="KAI1709786.1"/>
    </source>
</evidence>
<feature type="region of interest" description="Disordered" evidence="12">
    <location>
        <begin position="260"/>
        <end position="289"/>
    </location>
</feature>
<keyword evidence="11" id="KW-0238">DNA-binding</keyword>
<evidence type="ECO:0000256" key="11">
    <source>
        <dbReference type="PROSITE-ProRule" id="PRU00267"/>
    </source>
</evidence>
<sequence length="548" mass="63329">MLSKASFRQSLNFYRNSLQFVNGFANKGQGENPVAASPEKSKLPKGFNGPSAFNLYYKDFYKNDKETAELRITERMKAAAKQWKELDEQSKQDFVKQSQQLKEQKKEEFNKLSPAEQDKLREEGVKKREEKSMQERKEIRKYYKETGRPKAPLNSYALFVRDFSQSKPAIRSLVDAQVRMREAAQAWGKLPEAEKQKYKEMASKDSEEFREKLEAWKTKDFIKHLKVQKKEEFNKLSPAEQDKHEETKLVQLEKTKYFSGEQMDVDEGGPSTQAKTTQPPKKKPRKEEGEFPAEITIFSWNVDGLDPAEIHRRFEALLVLIEKINPDVIFLQEVKDVMATQLKEHMEDMYHIFIPNPTFPYYCVTLVSRNIEIQSHEIIEFAATTMGRSAILVHAQWEKLKLKLINTHLESLKQYSKTRTAQFAQCMKILDELAAEDEPNTLAIFGGDLNIRDKEVTGMPENVKDAWIAAGSDPETEFTWDLRKNDNKSGVGAGFAHCRFDRIYFSGPYTKLDFSLHGTQRILDVNCFPSDHFGLCCRFYSPSGLLPT</sequence>
<evidence type="ECO:0000256" key="8">
    <source>
        <dbReference type="ARBA" id="ARBA00022842"/>
    </source>
</evidence>
<dbReference type="Pfam" id="PF03372">
    <property type="entry name" value="Exo_endo_phos"/>
    <property type="match status" value="1"/>
</dbReference>
<evidence type="ECO:0000256" key="5">
    <source>
        <dbReference type="ARBA" id="ARBA00022723"/>
    </source>
</evidence>
<feature type="DNA-binding region" description="HMG box" evidence="11">
    <location>
        <begin position="46"/>
        <end position="113"/>
    </location>
</feature>
<dbReference type="SUPFAM" id="SSF47095">
    <property type="entry name" value="HMG-box"/>
    <property type="match status" value="2"/>
</dbReference>
<feature type="domain" description="HMG box" evidence="13">
    <location>
        <begin position="46"/>
        <end position="113"/>
    </location>
</feature>
<gene>
    <name evidence="14" type="ORF">DdX_11179</name>
</gene>
<dbReference type="GO" id="GO:0004519">
    <property type="term" value="F:endonuclease activity"/>
    <property type="evidence" value="ECO:0007669"/>
    <property type="project" value="InterPro"/>
</dbReference>
<dbReference type="Proteomes" id="UP001201812">
    <property type="component" value="Unassembled WGS sequence"/>
</dbReference>
<evidence type="ECO:0000256" key="2">
    <source>
        <dbReference type="ARBA" id="ARBA00001946"/>
    </source>
</evidence>
<dbReference type="PROSITE" id="PS50118">
    <property type="entry name" value="HMG_BOX_2"/>
    <property type="match status" value="2"/>
</dbReference>
<dbReference type="InterPro" id="IPR020847">
    <property type="entry name" value="AP_endonuclease_F1_BS"/>
</dbReference>
<evidence type="ECO:0000256" key="12">
    <source>
        <dbReference type="SAM" id="MobiDB-lite"/>
    </source>
</evidence>
<feature type="compositionally biased region" description="Basic and acidic residues" evidence="12">
    <location>
        <begin position="102"/>
        <end position="135"/>
    </location>
</feature>
<evidence type="ECO:0000256" key="4">
    <source>
        <dbReference type="ARBA" id="ARBA00022722"/>
    </source>
</evidence>
<dbReference type="PANTHER" id="PTHR15822">
    <property type="entry name" value="TRAF AND TNF RECEPTOR-ASSOCIATED PROTEIN"/>
    <property type="match status" value="1"/>
</dbReference>
<comment type="subcellular location">
    <subcellularLocation>
        <location evidence="3">Nucleus</location>
        <location evidence="3">PML body</location>
    </subcellularLocation>
</comment>
<evidence type="ECO:0000313" key="15">
    <source>
        <dbReference type="Proteomes" id="UP001201812"/>
    </source>
</evidence>
<feature type="region of interest" description="Disordered" evidence="12">
    <location>
        <begin position="94"/>
        <end position="135"/>
    </location>
</feature>
<keyword evidence="5" id="KW-0479">Metal-binding</keyword>
<keyword evidence="10 11" id="KW-0539">Nucleus</keyword>
<dbReference type="EMBL" id="JAKKPZ010000029">
    <property type="protein sequence ID" value="KAI1709786.1"/>
    <property type="molecule type" value="Genomic_DNA"/>
</dbReference>
<feature type="domain" description="HMG box" evidence="13">
    <location>
        <begin position="149"/>
        <end position="217"/>
    </location>
</feature>
<dbReference type="SMART" id="SM00398">
    <property type="entry name" value="HMG"/>
    <property type="match status" value="2"/>
</dbReference>
<keyword evidence="7" id="KW-0378">Hydrolase</keyword>
<organism evidence="14 15">
    <name type="scientific">Ditylenchus destructor</name>
    <dbReference type="NCBI Taxonomy" id="166010"/>
    <lineage>
        <taxon>Eukaryota</taxon>
        <taxon>Metazoa</taxon>
        <taxon>Ecdysozoa</taxon>
        <taxon>Nematoda</taxon>
        <taxon>Chromadorea</taxon>
        <taxon>Rhabditida</taxon>
        <taxon>Tylenchina</taxon>
        <taxon>Tylenchomorpha</taxon>
        <taxon>Sphaerularioidea</taxon>
        <taxon>Anguinidae</taxon>
        <taxon>Anguininae</taxon>
        <taxon>Ditylenchus</taxon>
    </lineage>
</organism>
<dbReference type="Gene3D" id="1.10.30.10">
    <property type="entry name" value="High mobility group box domain"/>
    <property type="match status" value="2"/>
</dbReference>
<comment type="cofactor">
    <cofactor evidence="1">
        <name>Mn(2+)</name>
        <dbReference type="ChEBI" id="CHEBI:29035"/>
    </cofactor>
</comment>
<dbReference type="InterPro" id="IPR036691">
    <property type="entry name" value="Endo/exonu/phosph_ase_sf"/>
</dbReference>
<evidence type="ECO:0000256" key="7">
    <source>
        <dbReference type="ARBA" id="ARBA00022801"/>
    </source>
</evidence>
<dbReference type="InterPro" id="IPR005135">
    <property type="entry name" value="Endo/exonuclease/phosphatase"/>
</dbReference>
<dbReference type="GO" id="GO:0016605">
    <property type="term" value="C:PML body"/>
    <property type="evidence" value="ECO:0007669"/>
    <property type="project" value="UniProtKB-SubCell"/>
</dbReference>
<evidence type="ECO:0000256" key="9">
    <source>
        <dbReference type="ARBA" id="ARBA00023204"/>
    </source>
</evidence>
<keyword evidence="15" id="KW-1185">Reference proteome</keyword>
<comment type="cofactor">
    <cofactor evidence="2">
        <name>Mg(2+)</name>
        <dbReference type="ChEBI" id="CHEBI:18420"/>
    </cofactor>
</comment>
<dbReference type="InterPro" id="IPR051547">
    <property type="entry name" value="TDP2-like"/>
</dbReference>
<feature type="DNA-binding region" description="HMG box" evidence="11">
    <location>
        <begin position="149"/>
        <end position="217"/>
    </location>
</feature>
<dbReference type="Pfam" id="PF09011">
    <property type="entry name" value="HMG_box_2"/>
    <property type="match status" value="1"/>
</dbReference>
<dbReference type="GO" id="GO:0070260">
    <property type="term" value="F:5'-tyrosyl-DNA phosphodiesterase activity"/>
    <property type="evidence" value="ECO:0007669"/>
    <property type="project" value="TreeGrafter"/>
</dbReference>
<dbReference type="InterPro" id="IPR036910">
    <property type="entry name" value="HMG_box_dom_sf"/>
</dbReference>
<dbReference type="GO" id="GO:0006302">
    <property type="term" value="P:double-strand break repair"/>
    <property type="evidence" value="ECO:0007669"/>
    <property type="project" value="TreeGrafter"/>
</dbReference>
<evidence type="ECO:0000256" key="3">
    <source>
        <dbReference type="ARBA" id="ARBA00004322"/>
    </source>
</evidence>
<dbReference type="CDD" id="cd09080">
    <property type="entry name" value="TDP2"/>
    <property type="match status" value="1"/>
</dbReference>
<comment type="caution">
    <text evidence="14">The sequence shown here is derived from an EMBL/GenBank/DDBJ whole genome shotgun (WGS) entry which is preliminary data.</text>
</comment>
<evidence type="ECO:0000256" key="6">
    <source>
        <dbReference type="ARBA" id="ARBA00022763"/>
    </source>
</evidence>
<dbReference type="PANTHER" id="PTHR15822:SF4">
    <property type="entry name" value="TYROSYL-DNA PHOSPHODIESTERASE 2"/>
    <property type="match status" value="1"/>
</dbReference>
<evidence type="ECO:0000256" key="1">
    <source>
        <dbReference type="ARBA" id="ARBA00001936"/>
    </source>
</evidence>
<dbReference type="GO" id="GO:0005737">
    <property type="term" value="C:cytoplasm"/>
    <property type="evidence" value="ECO:0007669"/>
    <property type="project" value="TreeGrafter"/>
</dbReference>
<accession>A0AAD4QYL2</accession>
<evidence type="ECO:0000259" key="13">
    <source>
        <dbReference type="PROSITE" id="PS50118"/>
    </source>
</evidence>
<evidence type="ECO:0000256" key="10">
    <source>
        <dbReference type="ARBA" id="ARBA00023242"/>
    </source>
</evidence>
<dbReference type="CDD" id="cd00084">
    <property type="entry name" value="HMG-box_SF"/>
    <property type="match status" value="2"/>
</dbReference>